<keyword evidence="2" id="KW-0660">Purine salvage</keyword>
<dbReference type="InterPro" id="IPR050118">
    <property type="entry name" value="Pur/Pyrimidine_PRTase"/>
</dbReference>
<protein>
    <submittedName>
        <fullName evidence="4">Phosphoribosyltransferase</fullName>
    </submittedName>
</protein>
<dbReference type="AlphaFoldDB" id="A0A5A8F911"/>
<dbReference type="OrthoDB" id="9790678at2"/>
<accession>A0A5A8F911</accession>
<dbReference type="CDD" id="cd06223">
    <property type="entry name" value="PRTases_typeI"/>
    <property type="match status" value="1"/>
</dbReference>
<dbReference type="PANTHER" id="PTHR43864:SF1">
    <property type="entry name" value="XANTHINE PHOSPHORIBOSYLTRANSFERASE"/>
    <property type="match status" value="1"/>
</dbReference>
<name>A0A5A8F911_9BACT</name>
<keyword evidence="4" id="KW-0328">Glycosyltransferase</keyword>
<dbReference type="PANTHER" id="PTHR43864">
    <property type="entry name" value="HYPOXANTHINE/GUANINE PHOSPHORIBOSYLTRANSFERASE"/>
    <property type="match status" value="1"/>
</dbReference>
<organism evidence="4 5">
    <name type="scientific">Deferribacter autotrophicus</name>
    <dbReference type="NCBI Taxonomy" id="500465"/>
    <lineage>
        <taxon>Bacteria</taxon>
        <taxon>Pseudomonadati</taxon>
        <taxon>Deferribacterota</taxon>
        <taxon>Deferribacteres</taxon>
        <taxon>Deferribacterales</taxon>
        <taxon>Deferribacteraceae</taxon>
        <taxon>Deferribacter</taxon>
    </lineage>
</organism>
<evidence type="ECO:0000313" key="5">
    <source>
        <dbReference type="Proteomes" id="UP000322876"/>
    </source>
</evidence>
<comment type="caution">
    <text evidence="4">The sequence shown here is derived from an EMBL/GenBank/DDBJ whole genome shotgun (WGS) entry which is preliminary data.</text>
</comment>
<proteinExistence type="predicted"/>
<evidence type="ECO:0000259" key="3">
    <source>
        <dbReference type="Pfam" id="PF00156"/>
    </source>
</evidence>
<feature type="domain" description="Phosphoribosyltransferase" evidence="3">
    <location>
        <begin position="60"/>
        <end position="169"/>
    </location>
</feature>
<keyword evidence="5" id="KW-1185">Reference proteome</keyword>
<evidence type="ECO:0000313" key="4">
    <source>
        <dbReference type="EMBL" id="KAA0259551.1"/>
    </source>
</evidence>
<dbReference type="InterPro" id="IPR029057">
    <property type="entry name" value="PRTase-like"/>
</dbReference>
<dbReference type="GO" id="GO:0006166">
    <property type="term" value="P:purine ribonucleoside salvage"/>
    <property type="evidence" value="ECO:0007669"/>
    <property type="project" value="UniProtKB-KW"/>
</dbReference>
<dbReference type="EMBL" id="VFJB01000001">
    <property type="protein sequence ID" value="KAA0259551.1"/>
    <property type="molecule type" value="Genomic_DNA"/>
</dbReference>
<reference evidence="4 5" key="1">
    <citation type="submission" date="2019-06" db="EMBL/GenBank/DDBJ databases">
        <title>Genomic insights into carbon and energy metabolism of Deferribacter autotrophicus revealed new metabolic traits in the phylum Deferribacteres.</title>
        <authorList>
            <person name="Slobodkin A.I."/>
            <person name="Slobodkina G.B."/>
            <person name="Allioux M."/>
            <person name="Alain K."/>
            <person name="Jebbar M."/>
            <person name="Shadrin V."/>
            <person name="Kublanov I.V."/>
            <person name="Toshchakov S.V."/>
            <person name="Bonch-Osmolovskaya E.A."/>
        </authorList>
    </citation>
    <scope>NUCLEOTIDE SEQUENCE [LARGE SCALE GENOMIC DNA]</scope>
    <source>
        <strain evidence="4 5">SL50</strain>
    </source>
</reference>
<dbReference type="SUPFAM" id="SSF53271">
    <property type="entry name" value="PRTase-like"/>
    <property type="match status" value="1"/>
</dbReference>
<keyword evidence="1 4" id="KW-0808">Transferase</keyword>
<dbReference type="GO" id="GO:0016757">
    <property type="term" value="F:glycosyltransferase activity"/>
    <property type="evidence" value="ECO:0007669"/>
    <property type="project" value="UniProtKB-KW"/>
</dbReference>
<dbReference type="Pfam" id="PF00156">
    <property type="entry name" value="Pribosyltran"/>
    <property type="match status" value="1"/>
</dbReference>
<evidence type="ECO:0000256" key="1">
    <source>
        <dbReference type="ARBA" id="ARBA00022679"/>
    </source>
</evidence>
<gene>
    <name evidence="4" type="ORF">FHQ18_01345</name>
</gene>
<dbReference type="Proteomes" id="UP000322876">
    <property type="component" value="Unassembled WGS sequence"/>
</dbReference>
<dbReference type="InterPro" id="IPR000836">
    <property type="entry name" value="PRTase_dom"/>
</dbReference>
<dbReference type="RefSeq" id="WP_149265371.1">
    <property type="nucleotide sequence ID" value="NZ_VFJB01000001.1"/>
</dbReference>
<evidence type="ECO:0000256" key="2">
    <source>
        <dbReference type="ARBA" id="ARBA00022726"/>
    </source>
</evidence>
<dbReference type="Gene3D" id="3.40.50.2020">
    <property type="match status" value="1"/>
</dbReference>
<sequence length="191" mass="21760">MIERIEGNALIDYKKKFYNYFKNNAKINGDIINVQSFLNHQVLPEVLEWVAGFFKESLSGIVFDKFLTVESSGISFASILSYLMGKPFIFAKKKRPITMDSFYYSKSYSFTKQTETELFVSKDVLLKGDKIVFVDDFFAQGATLNSIEDICKQANAEILAKCVVVNKSDRDDIISLINSSDLERIVGECYE</sequence>